<organism evidence="1 2">
    <name type="scientific">Panagrolaimus sp. JU765</name>
    <dbReference type="NCBI Taxonomy" id="591449"/>
    <lineage>
        <taxon>Eukaryota</taxon>
        <taxon>Metazoa</taxon>
        <taxon>Ecdysozoa</taxon>
        <taxon>Nematoda</taxon>
        <taxon>Chromadorea</taxon>
        <taxon>Rhabditida</taxon>
        <taxon>Tylenchina</taxon>
        <taxon>Panagrolaimomorpha</taxon>
        <taxon>Panagrolaimoidea</taxon>
        <taxon>Panagrolaimidae</taxon>
        <taxon>Panagrolaimus</taxon>
    </lineage>
</organism>
<evidence type="ECO:0000313" key="1">
    <source>
        <dbReference type="Proteomes" id="UP000887576"/>
    </source>
</evidence>
<dbReference type="WBParaSite" id="JU765_v2.g18005.t1">
    <property type="protein sequence ID" value="JU765_v2.g18005.t1"/>
    <property type="gene ID" value="JU765_v2.g18005"/>
</dbReference>
<proteinExistence type="predicted"/>
<reference evidence="2" key="1">
    <citation type="submission" date="2022-11" db="UniProtKB">
        <authorList>
            <consortium name="WormBaseParasite"/>
        </authorList>
    </citation>
    <scope>IDENTIFICATION</scope>
</reference>
<protein>
    <submittedName>
        <fullName evidence="2">Arf-GAP domain-containing protein</fullName>
    </submittedName>
</protein>
<evidence type="ECO:0000313" key="2">
    <source>
        <dbReference type="WBParaSite" id="JU765_v2.g18005.t1"/>
    </source>
</evidence>
<name>A0AC34QP86_9BILA</name>
<dbReference type="Proteomes" id="UP000887576">
    <property type="component" value="Unplaced"/>
</dbReference>
<accession>A0AC34QP86</accession>
<sequence>MASPRTRRVLKELRPTEENNFCFECGTSNPQWASVSYGIWICLECSGRHRGLGVHISFVRSITMDKWKDKELQKMKVGGNKKAKEFFESQPDFNPNWSIHDKYNSRAAALLRDKVNTEADGKVWSFDKSPAKDFKPSGLTSSIHSMATANKPLKSEFDVQKSYFGNSGGYDEGFQNSTAGSYNSGNISGDSRYQGFGNPQYQRKENDQPDLLSGAMTSLSMGWNLLSKGAVNAAVVAKDLTTQAGAKAAELSSGNEGGLLGGLSSIAAKASDGISSFVKSPSLTGFTGAFKQSGGQYEDLGVPTSNHPSSASLSSQQRDFDNYNSTGNNLSAETAEKVRKKSPTPKKPRSKNSSGDEEASQRKPKKKASPSPQPPETQEPDLIAAFDAPKTRAAKQKQQEKQTASSKADKDSDQDAWDLLMAP</sequence>